<evidence type="ECO:0000313" key="3">
    <source>
        <dbReference type="EMBL" id="PIO31075.1"/>
    </source>
</evidence>
<dbReference type="SUPFAM" id="SSF56574">
    <property type="entry name" value="Serpins"/>
    <property type="match status" value="1"/>
</dbReference>
<evidence type="ECO:0000256" key="1">
    <source>
        <dbReference type="SAM" id="SignalP"/>
    </source>
</evidence>
<dbReference type="OrthoDB" id="9995163at2759"/>
<feature type="signal peptide" evidence="1">
    <location>
        <begin position="1"/>
        <end position="20"/>
    </location>
</feature>
<name>A0A2G9RTE9_AQUCT</name>
<dbReference type="InterPro" id="IPR042185">
    <property type="entry name" value="Serpin_sf_2"/>
</dbReference>
<sequence>MQLPLSGGISIMFFLPLTVTQNLTLIEEGLTSEFVHDIDRALQSVTIKLSLPKLKLEYEAELGSTLQDMKLQPLFSAPDFSKISSKSLKLTQAVHKVAMELNEDGREEVPKVDPKHINHFPLEFHLDHPFIFVLRADDNGALLFIGK</sequence>
<dbReference type="InterPro" id="IPR036186">
    <property type="entry name" value="Serpin_sf"/>
</dbReference>
<gene>
    <name evidence="3" type="ORF">AB205_0157310</name>
</gene>
<feature type="non-terminal residue" evidence="3">
    <location>
        <position position="147"/>
    </location>
</feature>
<keyword evidence="1" id="KW-0732">Signal</keyword>
<dbReference type="EMBL" id="KV931226">
    <property type="protein sequence ID" value="PIO31075.1"/>
    <property type="molecule type" value="Genomic_DNA"/>
</dbReference>
<dbReference type="InterPro" id="IPR023796">
    <property type="entry name" value="Serpin_dom"/>
</dbReference>
<protein>
    <recommendedName>
        <fullName evidence="2">Serpin domain-containing protein</fullName>
    </recommendedName>
</protein>
<dbReference type="AlphaFoldDB" id="A0A2G9RTE9"/>
<organism evidence="3 4">
    <name type="scientific">Aquarana catesbeiana</name>
    <name type="common">American bullfrog</name>
    <name type="synonym">Rana catesbeiana</name>
    <dbReference type="NCBI Taxonomy" id="8400"/>
    <lineage>
        <taxon>Eukaryota</taxon>
        <taxon>Metazoa</taxon>
        <taxon>Chordata</taxon>
        <taxon>Craniata</taxon>
        <taxon>Vertebrata</taxon>
        <taxon>Euteleostomi</taxon>
        <taxon>Amphibia</taxon>
        <taxon>Batrachia</taxon>
        <taxon>Anura</taxon>
        <taxon>Neobatrachia</taxon>
        <taxon>Ranoidea</taxon>
        <taxon>Ranidae</taxon>
        <taxon>Aquarana</taxon>
    </lineage>
</organism>
<dbReference type="GO" id="GO:0004867">
    <property type="term" value="F:serine-type endopeptidase inhibitor activity"/>
    <property type="evidence" value="ECO:0007669"/>
    <property type="project" value="InterPro"/>
</dbReference>
<feature type="domain" description="Serpin" evidence="2">
    <location>
        <begin position="2"/>
        <end position="147"/>
    </location>
</feature>
<proteinExistence type="predicted"/>
<dbReference type="PANTHER" id="PTHR11461">
    <property type="entry name" value="SERINE PROTEASE INHIBITOR, SERPIN"/>
    <property type="match status" value="1"/>
</dbReference>
<evidence type="ECO:0000313" key="4">
    <source>
        <dbReference type="Proteomes" id="UP000228934"/>
    </source>
</evidence>
<evidence type="ECO:0000259" key="2">
    <source>
        <dbReference type="Pfam" id="PF00079"/>
    </source>
</evidence>
<reference evidence="4" key="1">
    <citation type="journal article" date="2017" name="Nat. Commun.">
        <title>The North American bullfrog draft genome provides insight into hormonal regulation of long noncoding RNA.</title>
        <authorList>
            <person name="Hammond S.A."/>
            <person name="Warren R.L."/>
            <person name="Vandervalk B.P."/>
            <person name="Kucuk E."/>
            <person name="Khan H."/>
            <person name="Gibb E.A."/>
            <person name="Pandoh P."/>
            <person name="Kirk H."/>
            <person name="Zhao Y."/>
            <person name="Jones M."/>
            <person name="Mungall A.J."/>
            <person name="Coope R."/>
            <person name="Pleasance S."/>
            <person name="Moore R.A."/>
            <person name="Holt R.A."/>
            <person name="Round J.M."/>
            <person name="Ohora S."/>
            <person name="Walle B.V."/>
            <person name="Veldhoen N."/>
            <person name="Helbing C.C."/>
            <person name="Birol I."/>
        </authorList>
    </citation>
    <scope>NUCLEOTIDE SEQUENCE [LARGE SCALE GENOMIC DNA]</scope>
</reference>
<dbReference type="InterPro" id="IPR023795">
    <property type="entry name" value="Serpin_CS"/>
</dbReference>
<feature type="chain" id="PRO_5013627899" description="Serpin domain-containing protein" evidence="1">
    <location>
        <begin position="21"/>
        <end position="147"/>
    </location>
</feature>
<dbReference type="PROSITE" id="PS00284">
    <property type="entry name" value="SERPIN"/>
    <property type="match status" value="1"/>
</dbReference>
<accession>A0A2G9RTE9</accession>
<dbReference type="Proteomes" id="UP000228934">
    <property type="component" value="Unassembled WGS sequence"/>
</dbReference>
<dbReference type="Gene3D" id="2.30.39.10">
    <property type="entry name" value="Alpha-1-antitrypsin, domain 1"/>
    <property type="match status" value="2"/>
</dbReference>
<keyword evidence="4" id="KW-1185">Reference proteome</keyword>
<dbReference type="GO" id="GO:0005615">
    <property type="term" value="C:extracellular space"/>
    <property type="evidence" value="ECO:0007669"/>
    <property type="project" value="InterPro"/>
</dbReference>
<dbReference type="GO" id="GO:0016525">
    <property type="term" value="P:negative regulation of angiogenesis"/>
    <property type="evidence" value="ECO:0007669"/>
    <property type="project" value="TreeGrafter"/>
</dbReference>
<dbReference type="Pfam" id="PF00079">
    <property type="entry name" value="Serpin"/>
    <property type="match status" value="1"/>
</dbReference>
<dbReference type="PANTHER" id="PTHR11461:SF84">
    <property type="entry name" value="PIGMENT EPITHELIUM-DERIVED FACTOR"/>
    <property type="match status" value="1"/>
</dbReference>
<dbReference type="InterPro" id="IPR000215">
    <property type="entry name" value="Serpin_fam"/>
</dbReference>